<gene>
    <name evidence="2" type="ORF">G2W53_037115</name>
</gene>
<protein>
    <submittedName>
        <fullName evidence="2">Uncharacterized protein</fullName>
    </submittedName>
</protein>
<proteinExistence type="predicted"/>
<evidence type="ECO:0000256" key="1">
    <source>
        <dbReference type="SAM" id="MobiDB-lite"/>
    </source>
</evidence>
<dbReference type="Proteomes" id="UP000634136">
    <property type="component" value="Unassembled WGS sequence"/>
</dbReference>
<accession>A0A834SVB2</accession>
<sequence>MAARAPRNPEPGPQAARLESFSL</sequence>
<name>A0A834SVB2_9FABA</name>
<keyword evidence="3" id="KW-1185">Reference proteome</keyword>
<evidence type="ECO:0000313" key="3">
    <source>
        <dbReference type="Proteomes" id="UP000634136"/>
    </source>
</evidence>
<comment type="caution">
    <text evidence="2">The sequence shown here is derived from an EMBL/GenBank/DDBJ whole genome shotgun (WGS) entry which is preliminary data.</text>
</comment>
<evidence type="ECO:0000313" key="2">
    <source>
        <dbReference type="EMBL" id="KAF7810372.1"/>
    </source>
</evidence>
<dbReference type="AlphaFoldDB" id="A0A834SVB2"/>
<dbReference type="EMBL" id="JAAIUW010000011">
    <property type="protein sequence ID" value="KAF7810372.1"/>
    <property type="molecule type" value="Genomic_DNA"/>
</dbReference>
<organism evidence="2 3">
    <name type="scientific">Senna tora</name>
    <dbReference type="NCBI Taxonomy" id="362788"/>
    <lineage>
        <taxon>Eukaryota</taxon>
        <taxon>Viridiplantae</taxon>
        <taxon>Streptophyta</taxon>
        <taxon>Embryophyta</taxon>
        <taxon>Tracheophyta</taxon>
        <taxon>Spermatophyta</taxon>
        <taxon>Magnoliopsida</taxon>
        <taxon>eudicotyledons</taxon>
        <taxon>Gunneridae</taxon>
        <taxon>Pentapetalae</taxon>
        <taxon>rosids</taxon>
        <taxon>fabids</taxon>
        <taxon>Fabales</taxon>
        <taxon>Fabaceae</taxon>
        <taxon>Caesalpinioideae</taxon>
        <taxon>Cassia clade</taxon>
        <taxon>Senna</taxon>
    </lineage>
</organism>
<feature type="region of interest" description="Disordered" evidence="1">
    <location>
        <begin position="1"/>
        <end position="23"/>
    </location>
</feature>
<reference evidence="2" key="1">
    <citation type="submission" date="2020-09" db="EMBL/GenBank/DDBJ databases">
        <title>Genome-Enabled Discovery of Anthraquinone Biosynthesis in Senna tora.</title>
        <authorList>
            <person name="Kang S.-H."/>
            <person name="Pandey R.P."/>
            <person name="Lee C.-M."/>
            <person name="Sim J.-S."/>
            <person name="Jeong J.-T."/>
            <person name="Choi B.-S."/>
            <person name="Jung M."/>
            <person name="Ginzburg D."/>
            <person name="Zhao K."/>
            <person name="Won S.Y."/>
            <person name="Oh T.-J."/>
            <person name="Yu Y."/>
            <person name="Kim N.-H."/>
            <person name="Lee O.R."/>
            <person name="Lee T.-H."/>
            <person name="Bashyal P."/>
            <person name="Kim T.-S."/>
            <person name="Lee W.-H."/>
            <person name="Kawkins C."/>
            <person name="Kim C.-K."/>
            <person name="Kim J.S."/>
            <person name="Ahn B.O."/>
            <person name="Rhee S.Y."/>
            <person name="Sohng J.K."/>
        </authorList>
    </citation>
    <scope>NUCLEOTIDE SEQUENCE</scope>
    <source>
        <tissue evidence="2">Leaf</tissue>
    </source>
</reference>